<feature type="domain" description="HTH lysR-type" evidence="5">
    <location>
        <begin position="1"/>
        <end position="58"/>
    </location>
</feature>
<dbReference type="GO" id="GO:0003677">
    <property type="term" value="F:DNA binding"/>
    <property type="evidence" value="ECO:0007669"/>
    <property type="project" value="UniProtKB-KW"/>
</dbReference>
<dbReference type="PRINTS" id="PR00039">
    <property type="entry name" value="HTHLYSR"/>
</dbReference>
<keyword evidence="4" id="KW-0804">Transcription</keyword>
<evidence type="ECO:0000256" key="2">
    <source>
        <dbReference type="ARBA" id="ARBA00023015"/>
    </source>
</evidence>
<comment type="caution">
    <text evidence="6">The sequence shown here is derived from an EMBL/GenBank/DDBJ whole genome shotgun (WGS) entry which is preliminary data.</text>
</comment>
<dbReference type="PANTHER" id="PTHR30419:SF8">
    <property type="entry name" value="NITROGEN ASSIMILATION TRANSCRIPTIONAL ACTIVATOR-RELATED"/>
    <property type="match status" value="1"/>
</dbReference>
<gene>
    <name evidence="6" type="ORF">SAMN05216431_10192</name>
</gene>
<evidence type="ECO:0000313" key="7">
    <source>
        <dbReference type="Proteomes" id="UP000182089"/>
    </source>
</evidence>
<comment type="similarity">
    <text evidence="1">Belongs to the LysR transcriptional regulatory family.</text>
</comment>
<proteinExistence type="inferred from homology"/>
<dbReference type="Gene3D" id="1.10.10.10">
    <property type="entry name" value="Winged helix-like DNA-binding domain superfamily/Winged helix DNA-binding domain"/>
    <property type="match status" value="1"/>
</dbReference>
<evidence type="ECO:0000259" key="5">
    <source>
        <dbReference type="PROSITE" id="PS50931"/>
    </source>
</evidence>
<sequence>METRLMRYFLAIVQAGNITKAANKLHITQPTLSRQMKDLEEEFNTKLFERGKRQVTLTSSGVLFEQYARETLKIIDDAKATLKENHNDLAGTLAVGCVETSLSPLVSRWLLEFRQLHPDLKFSMYDAYGDDIKEHLDKNLIDLGFLLKPVEAAKYHYYTLDTKDRWGVLVDKNGKLKDCSAITQADQLQTLDLIIPTRSIVQDDLMEQLNLNPASLNIIGTHNLSSNLTNLIPNSNLGVIAVEGSYKLHLQTGIKFIPLEPALYSKHVMVWRKNVALTPAAKRFIEFVQAKTMLYPK</sequence>
<dbReference type="SUPFAM" id="SSF46785">
    <property type="entry name" value="Winged helix' DNA-binding domain"/>
    <property type="match status" value="1"/>
</dbReference>
<keyword evidence="3 6" id="KW-0238">DNA-binding</keyword>
<dbReference type="InterPro" id="IPR036390">
    <property type="entry name" value="WH_DNA-bd_sf"/>
</dbReference>
<dbReference type="Pfam" id="PF00126">
    <property type="entry name" value="HTH_1"/>
    <property type="match status" value="1"/>
</dbReference>
<dbReference type="EMBL" id="FOCC01000001">
    <property type="protein sequence ID" value="SEM32424.1"/>
    <property type="molecule type" value="Genomic_DNA"/>
</dbReference>
<dbReference type="InterPro" id="IPR000847">
    <property type="entry name" value="LysR_HTH_N"/>
</dbReference>
<organism evidence="6 7">
    <name type="scientific">Ligilactobacillus ruminis</name>
    <dbReference type="NCBI Taxonomy" id="1623"/>
    <lineage>
        <taxon>Bacteria</taxon>
        <taxon>Bacillati</taxon>
        <taxon>Bacillota</taxon>
        <taxon>Bacilli</taxon>
        <taxon>Lactobacillales</taxon>
        <taxon>Lactobacillaceae</taxon>
        <taxon>Ligilactobacillus</taxon>
    </lineage>
</organism>
<evidence type="ECO:0000313" key="6">
    <source>
        <dbReference type="EMBL" id="SEM32424.1"/>
    </source>
</evidence>
<keyword evidence="2" id="KW-0805">Transcription regulation</keyword>
<protein>
    <submittedName>
        <fullName evidence="6">DNA-binding transcriptional regulator, LysR family</fullName>
    </submittedName>
</protein>
<dbReference type="CDD" id="cd05466">
    <property type="entry name" value="PBP2_LTTR_substrate"/>
    <property type="match status" value="1"/>
</dbReference>
<name>A0ABY1A904_9LACO</name>
<dbReference type="InterPro" id="IPR050950">
    <property type="entry name" value="HTH-type_LysR_regulators"/>
</dbReference>
<dbReference type="PANTHER" id="PTHR30419">
    <property type="entry name" value="HTH-TYPE TRANSCRIPTIONAL REGULATOR YBHD"/>
    <property type="match status" value="1"/>
</dbReference>
<accession>A0ABY1A904</accession>
<dbReference type="Gene3D" id="3.40.190.290">
    <property type="match status" value="1"/>
</dbReference>
<dbReference type="SUPFAM" id="SSF53850">
    <property type="entry name" value="Periplasmic binding protein-like II"/>
    <property type="match status" value="1"/>
</dbReference>
<dbReference type="InterPro" id="IPR005119">
    <property type="entry name" value="LysR_subst-bd"/>
</dbReference>
<evidence type="ECO:0000256" key="4">
    <source>
        <dbReference type="ARBA" id="ARBA00023163"/>
    </source>
</evidence>
<dbReference type="Proteomes" id="UP000182089">
    <property type="component" value="Unassembled WGS sequence"/>
</dbReference>
<evidence type="ECO:0000256" key="1">
    <source>
        <dbReference type="ARBA" id="ARBA00009437"/>
    </source>
</evidence>
<dbReference type="PROSITE" id="PS50931">
    <property type="entry name" value="HTH_LYSR"/>
    <property type="match status" value="1"/>
</dbReference>
<evidence type="ECO:0000256" key="3">
    <source>
        <dbReference type="ARBA" id="ARBA00023125"/>
    </source>
</evidence>
<dbReference type="Pfam" id="PF03466">
    <property type="entry name" value="LysR_substrate"/>
    <property type="match status" value="1"/>
</dbReference>
<dbReference type="InterPro" id="IPR036388">
    <property type="entry name" value="WH-like_DNA-bd_sf"/>
</dbReference>
<reference evidence="6 7" key="1">
    <citation type="submission" date="2016-10" db="EMBL/GenBank/DDBJ databases">
        <authorList>
            <person name="Varghese N."/>
            <person name="Submissions S."/>
        </authorList>
    </citation>
    <scope>NUCLEOTIDE SEQUENCE [LARGE SCALE GENOMIC DNA]</scope>
    <source>
        <strain evidence="6 7">WC1T17</strain>
    </source>
</reference>